<dbReference type="EMBL" id="CP003772">
    <property type="protein sequence ID" value="AFQ04184.1"/>
    <property type="molecule type" value="Genomic_DNA"/>
</dbReference>
<dbReference type="InterPro" id="IPR036649">
    <property type="entry name" value="Pyrophosphatase_sf"/>
</dbReference>
<feature type="binding site" evidence="5">
    <location>
        <position position="45"/>
    </location>
    <ligand>
        <name>substrate</name>
    </ligand>
</feature>
<sequence length="184" mass="21646">MDKFLIDVIVEIPKNSKIKYEYDRQTGQIRVDRILFGSESYPQNYGFIKNTLDWDGDELDCFIFADQPFLPATVVPTRIVGALEMIDDGEIDTKLLGVIDCDPRYKEINQISDLPKHRIEEILIFLKTYKLLQKKTVIIKGLKDVCWAKKEYEICLQLMKDYGHLSKDQFIQKMQILHPEHYQK</sequence>
<evidence type="ECO:0000256" key="1">
    <source>
        <dbReference type="ARBA" id="ARBA00001946"/>
    </source>
</evidence>
<dbReference type="PANTHER" id="PTHR10286">
    <property type="entry name" value="INORGANIC PYROPHOSPHATASE"/>
    <property type="match status" value="1"/>
</dbReference>
<feature type="binding site" evidence="5">
    <location>
        <position position="60"/>
    </location>
    <ligand>
        <name>Mg(2+)</name>
        <dbReference type="ChEBI" id="CHEBI:18420"/>
        <label>1</label>
    </ligand>
</feature>
<comment type="subunit">
    <text evidence="5">Homohexamer.</text>
</comment>
<dbReference type="AlphaFoldDB" id="A0ABC7ZJ15"/>
<feature type="binding site" evidence="5">
    <location>
        <position position="33"/>
    </location>
    <ligand>
        <name>substrate</name>
    </ligand>
</feature>
<proteinExistence type="inferred from homology"/>
<evidence type="ECO:0000256" key="4">
    <source>
        <dbReference type="ARBA" id="ARBA00022842"/>
    </source>
</evidence>
<keyword evidence="5" id="KW-0963">Cytoplasm</keyword>
<accession>A0ABC7ZJ15</accession>
<name>A0ABC7ZJ15_MYCGT</name>
<dbReference type="PROSITE" id="PS00387">
    <property type="entry name" value="PPASE"/>
    <property type="match status" value="1"/>
</dbReference>
<comment type="subcellular location">
    <subcellularLocation>
        <location evidence="5">Cytoplasm</location>
    </subcellularLocation>
</comment>
<dbReference type="GO" id="GO:0005737">
    <property type="term" value="C:cytoplasm"/>
    <property type="evidence" value="ECO:0007669"/>
    <property type="project" value="UniProtKB-SubCell"/>
</dbReference>
<dbReference type="RefSeq" id="WP_009885809.1">
    <property type="nucleotide sequence ID" value="NC_018497.1"/>
</dbReference>
<dbReference type="NCBIfam" id="NF002578">
    <property type="entry name" value="PRK02230.1"/>
    <property type="match status" value="1"/>
</dbReference>
<keyword evidence="3 5" id="KW-0378">Hydrolase</keyword>
<evidence type="ECO:0000313" key="7">
    <source>
        <dbReference type="Proteomes" id="UP000005254"/>
    </source>
</evidence>
<evidence type="ECO:0000256" key="5">
    <source>
        <dbReference type="HAMAP-Rule" id="MF_00209"/>
    </source>
</evidence>
<dbReference type="KEGG" id="mgx:CM1_02140"/>
<reference evidence="6 7" key="1">
    <citation type="journal article" date="2012" name="J. Bacteriol.">
        <title>Draft Genome Sequences of Four Axenic Mycoplasma genitalium Strains Isolated from Denmark, Japan, and Australia.</title>
        <authorList>
            <person name="McGowin C.L."/>
            <person name="Ma L."/>
            <person name="Jensen J.S."/>
            <person name="Mancuso M.M."/>
            <person name="Hamasuna R."/>
            <person name="Adegboye D."/>
            <person name="Martin D.H."/>
        </authorList>
    </citation>
    <scope>NUCLEOTIDE SEQUENCE [LARGE SCALE GENOMIC DNA]</scope>
    <source>
        <strain evidence="6 7">M6320</strain>
    </source>
</reference>
<feature type="binding site" evidence="5">
    <location>
        <position position="92"/>
    </location>
    <ligand>
        <name>Mg(2+)</name>
        <dbReference type="ChEBI" id="CHEBI:18420"/>
        <label>1</label>
    </ligand>
</feature>
<dbReference type="SMR" id="A0ABC7ZJ15"/>
<comment type="similarity">
    <text evidence="5">Belongs to the PPase family.</text>
</comment>
<dbReference type="Gene3D" id="3.90.80.10">
    <property type="entry name" value="Inorganic pyrophosphatase"/>
    <property type="match status" value="1"/>
</dbReference>
<evidence type="ECO:0000256" key="3">
    <source>
        <dbReference type="ARBA" id="ARBA00022801"/>
    </source>
</evidence>
<comment type="catalytic activity">
    <reaction evidence="5">
        <text>diphosphate + H2O = 2 phosphate + H(+)</text>
        <dbReference type="Rhea" id="RHEA:24576"/>
        <dbReference type="ChEBI" id="CHEBI:15377"/>
        <dbReference type="ChEBI" id="CHEBI:15378"/>
        <dbReference type="ChEBI" id="CHEBI:33019"/>
        <dbReference type="ChEBI" id="CHEBI:43474"/>
        <dbReference type="EC" id="3.6.1.1"/>
    </reaction>
</comment>
<feature type="binding site" evidence="5">
    <location>
        <position position="19"/>
    </location>
    <ligand>
        <name>substrate</name>
    </ligand>
</feature>
<comment type="cofactor">
    <cofactor evidence="1 5">
        <name>Mg(2+)</name>
        <dbReference type="ChEBI" id="CHEBI:18420"/>
    </cofactor>
</comment>
<dbReference type="HAMAP" id="MF_00209">
    <property type="entry name" value="Inorganic_PPase"/>
    <property type="match status" value="1"/>
</dbReference>
<dbReference type="GO" id="GO:0000287">
    <property type="term" value="F:magnesium ion binding"/>
    <property type="evidence" value="ECO:0007669"/>
    <property type="project" value="UniProtKB-UniRule"/>
</dbReference>
<dbReference type="CDD" id="cd00412">
    <property type="entry name" value="pyrophosphatase"/>
    <property type="match status" value="1"/>
</dbReference>
<evidence type="ECO:0000313" key="6">
    <source>
        <dbReference type="EMBL" id="AFQ04184.1"/>
    </source>
</evidence>
<dbReference type="InterPro" id="IPR008162">
    <property type="entry name" value="Pyrophosphatase"/>
</dbReference>
<dbReference type="GeneID" id="99647251"/>
<dbReference type="GO" id="GO:0004427">
    <property type="term" value="F:inorganic diphosphate phosphatase activity"/>
    <property type="evidence" value="ECO:0007669"/>
    <property type="project" value="UniProtKB-UniRule"/>
</dbReference>
<gene>
    <name evidence="5" type="primary">ppa</name>
    <name evidence="6" type="ORF">CM1_02140</name>
</gene>
<keyword evidence="4 5" id="KW-0460">Magnesium</keyword>
<comment type="function">
    <text evidence="5">Catalyzes the hydrolysis of inorganic pyrophosphate (PPi) forming two phosphate ions.</text>
</comment>
<dbReference type="Pfam" id="PF00719">
    <property type="entry name" value="Pyrophosphatase"/>
    <property type="match status" value="1"/>
</dbReference>
<dbReference type="EC" id="3.6.1.1" evidence="5"/>
<evidence type="ECO:0000256" key="2">
    <source>
        <dbReference type="ARBA" id="ARBA00022723"/>
    </source>
</evidence>
<dbReference type="Proteomes" id="UP000005254">
    <property type="component" value="Chromosome"/>
</dbReference>
<keyword evidence="2 5" id="KW-0479">Metal-binding</keyword>
<dbReference type="SUPFAM" id="SSF50324">
    <property type="entry name" value="Inorganic pyrophosphatase"/>
    <property type="match status" value="1"/>
</dbReference>
<organism evidence="6 7">
    <name type="scientific">Mycoplasmoides genitalium M6320</name>
    <dbReference type="NCBI Taxonomy" id="662945"/>
    <lineage>
        <taxon>Bacteria</taxon>
        <taxon>Bacillati</taxon>
        <taxon>Mycoplasmatota</taxon>
        <taxon>Mycoplasmoidales</taxon>
        <taxon>Mycoplasmoidaceae</taxon>
        <taxon>Mycoplasmoides</taxon>
    </lineage>
</organism>
<feature type="binding site" evidence="5">
    <location>
        <position position="129"/>
    </location>
    <ligand>
        <name>substrate</name>
    </ligand>
</feature>
<feature type="binding site" evidence="5">
    <location>
        <position position="55"/>
    </location>
    <ligand>
        <name>Mg(2+)</name>
        <dbReference type="ChEBI" id="CHEBI:18420"/>
        <label>1</label>
    </ligand>
</feature>
<feature type="binding site" evidence="5">
    <location>
        <position position="60"/>
    </location>
    <ligand>
        <name>Mg(2+)</name>
        <dbReference type="ChEBI" id="CHEBI:18420"/>
        <label>2</label>
    </ligand>
</feature>
<protein>
    <recommendedName>
        <fullName evidence="5">Inorganic pyrophosphatase</fullName>
        <ecNumber evidence="5">3.6.1.1</ecNumber>
    </recommendedName>
    <alternativeName>
        <fullName evidence="5">Pyrophosphate phospho-hydrolase</fullName>
        <shortName evidence="5">PPase</shortName>
    </alternativeName>
</protein>